<gene>
    <name evidence="1" type="ORF">Psuf_072110</name>
</gene>
<evidence type="ECO:0000313" key="1">
    <source>
        <dbReference type="EMBL" id="BCB89898.1"/>
    </source>
</evidence>
<dbReference type="AlphaFoldDB" id="A0A6F8YVD7"/>
<keyword evidence="2" id="KW-1185">Reference proteome</keyword>
<accession>A0A6F8YVD7</accession>
<dbReference type="KEGG" id="psuu:Psuf_072110"/>
<protein>
    <submittedName>
        <fullName evidence="1">Uncharacterized protein</fullName>
    </submittedName>
</protein>
<sequence length="80" mass="8147">MAADADVAATVTSAPPTTVAATAAANPDRHPRRHLAVRADPTGIAFLLSTIRDRHEACQIGADAGSTPRANGPSIDVTDC</sequence>
<dbReference type="EMBL" id="AP022871">
    <property type="protein sequence ID" value="BCB89898.1"/>
    <property type="molecule type" value="Genomic_DNA"/>
</dbReference>
<dbReference type="Proteomes" id="UP000503011">
    <property type="component" value="Chromosome"/>
</dbReference>
<name>A0A6F8YVD7_9ACTN</name>
<proteinExistence type="predicted"/>
<evidence type="ECO:0000313" key="2">
    <source>
        <dbReference type="Proteomes" id="UP000503011"/>
    </source>
</evidence>
<organism evidence="1 2">
    <name type="scientific">Phytohabitans suffuscus</name>
    <dbReference type="NCBI Taxonomy" id="624315"/>
    <lineage>
        <taxon>Bacteria</taxon>
        <taxon>Bacillati</taxon>
        <taxon>Actinomycetota</taxon>
        <taxon>Actinomycetes</taxon>
        <taxon>Micromonosporales</taxon>
        <taxon>Micromonosporaceae</taxon>
    </lineage>
</organism>
<reference evidence="1 2" key="2">
    <citation type="submission" date="2020-03" db="EMBL/GenBank/DDBJ databases">
        <authorList>
            <person name="Ichikawa N."/>
            <person name="Kimura A."/>
            <person name="Kitahashi Y."/>
            <person name="Uohara A."/>
        </authorList>
    </citation>
    <scope>NUCLEOTIDE SEQUENCE [LARGE SCALE GENOMIC DNA]</scope>
    <source>
        <strain evidence="1 2">NBRC 105367</strain>
    </source>
</reference>
<reference evidence="1 2" key="1">
    <citation type="submission" date="2020-03" db="EMBL/GenBank/DDBJ databases">
        <title>Whole genome shotgun sequence of Phytohabitans suffuscus NBRC 105367.</title>
        <authorList>
            <person name="Komaki H."/>
            <person name="Tamura T."/>
        </authorList>
    </citation>
    <scope>NUCLEOTIDE SEQUENCE [LARGE SCALE GENOMIC DNA]</scope>
    <source>
        <strain evidence="1 2">NBRC 105367</strain>
    </source>
</reference>